<dbReference type="SMART" id="SM00320">
    <property type="entry name" value="WD40"/>
    <property type="match status" value="7"/>
</dbReference>
<evidence type="ECO:0000313" key="7">
    <source>
        <dbReference type="Proteomes" id="UP000078387"/>
    </source>
</evidence>
<dbReference type="GO" id="GO:0032040">
    <property type="term" value="C:small-subunit processome"/>
    <property type="evidence" value="ECO:0007669"/>
    <property type="project" value="InterPro"/>
</dbReference>
<dbReference type="InterPro" id="IPR001680">
    <property type="entry name" value="WD40_rpt"/>
</dbReference>
<sequence length="884" mass="100955">MTENFVTQSNLLRCFRTLGLFAGNQPAACCSVGKLLHLMVPVEHSFISYDITHKLDFLYRSQEFKERVMAVYMRNYQAIVVTKHSVYFEGEVQTFNEVSIEGTISSSLLFGDHLIISTESRLIIITIDTHEIYKKIPLPCESPTIFHPREYLNKITLTCENQLYLMNINTEKLLFTFKFPEKIVGIAQSPDVDIHAIALESGEIQIFNLKQNKKICSLINSHQPTALNFISGLPDDDLFLVVGCVNGFINIFSIKTGVIVGSLFHHTARVHTLITFPNELHFYSVGDDNAIRQYVIDPNSGSLIPALIRERCGHPMKPIYVKITGNNVITGSVDGSIRSSSLFNPMLTKEFSQKVSIKAKRMGVEQSTLKLNQVNCIDVNERYYLLRDTVVTTHNGKNLAVTWDIVKMRIGDNKMRSSIVDKRNPNKKFQHSSAPELEVQVNEMCHTTYCCFSHCGNFVCIGNSQGLIDKFNVQSGEHKCIFNCHKMEITGLAVDSNNKYLISSSMDGKVLLWDFETGELIDTIVNILSGITHFSFNKKNNLCAVTTASNELMILDLTTRKIIRQTDMRGIASNIKLNTNGNFVFVSYTNGCLTVYDIITMKIVDVVRFSSAVISMDISADGRFFVCYLSKSFELQVYYLRDYFSNILLDAPSKPYYIKFYKSELSDSTNIKNYCYDDINVKMETETQEIRETTILLEATDNPIAKWINLPELDRLRKEMQIEQTRLNPVEIPFFIPINQHSDAIFKPLKADSKLLSNQPSLMESTLILHLTESNEATLTYLMSLNSSHIDLEIRNLSNNDYQHLNTFLKFLNDELNTSRNYDFIITITQVTLRTHIREMMKHLSKYYHELTNLKETIEKMWGPVDELFNEDFSLVAFLSGIKI</sequence>
<gene>
    <name evidence="6" type="ORF">CL6EHI_001960</name>
</gene>
<dbReference type="Pfam" id="PF25168">
    <property type="entry name" value="Beta-prop_WDR36-Utp21_2nd"/>
    <property type="match status" value="1"/>
</dbReference>
<evidence type="ECO:0000256" key="2">
    <source>
        <dbReference type="ARBA" id="ARBA00022737"/>
    </source>
</evidence>
<protein>
    <submittedName>
        <fullName evidence="6">WD domain containing protein</fullName>
    </submittedName>
</protein>
<dbReference type="VEuPathDB" id="AmoebaDB:EHI8A_036240"/>
<dbReference type="Proteomes" id="UP000078387">
    <property type="component" value="Unassembled WGS sequence"/>
</dbReference>
<evidence type="ECO:0000259" key="4">
    <source>
        <dbReference type="Pfam" id="PF04192"/>
    </source>
</evidence>
<dbReference type="PROSITE" id="PS50294">
    <property type="entry name" value="WD_REPEATS_REGION"/>
    <property type="match status" value="1"/>
</dbReference>
<dbReference type="InterPro" id="IPR007319">
    <property type="entry name" value="WDR36/Utp21_C"/>
</dbReference>
<dbReference type="VEuPathDB" id="AmoebaDB:EHI5A_061510"/>
<dbReference type="PROSITE" id="PS50082">
    <property type="entry name" value="WD_REPEATS_2"/>
    <property type="match status" value="1"/>
</dbReference>
<dbReference type="VEuPathDB" id="AmoebaDB:EHI7A_037590"/>
<dbReference type="PANTHER" id="PTHR22840:SF12">
    <property type="entry name" value="WD REPEAT-CONTAINING PROTEIN 36"/>
    <property type="match status" value="1"/>
</dbReference>
<keyword evidence="2" id="KW-0677">Repeat</keyword>
<name>A0A5K1VAK5_ENTHI</name>
<organism evidence="6 7">
    <name type="scientific">Entamoeba histolytica</name>
    <dbReference type="NCBI Taxonomy" id="5759"/>
    <lineage>
        <taxon>Eukaryota</taxon>
        <taxon>Amoebozoa</taxon>
        <taxon>Evosea</taxon>
        <taxon>Archamoebae</taxon>
        <taxon>Mastigamoebida</taxon>
        <taxon>Entamoebidae</taxon>
        <taxon>Entamoeba</taxon>
    </lineage>
</organism>
<dbReference type="AlphaFoldDB" id="A0A5K1VAK5"/>
<dbReference type="EMBL" id="BDEQ01000001">
    <property type="protein sequence ID" value="GAT96718.1"/>
    <property type="molecule type" value="Genomic_DNA"/>
</dbReference>
<comment type="caution">
    <text evidence="6">The sequence shown here is derived from an EMBL/GenBank/DDBJ whole genome shotgun (WGS) entry which is preliminary data.</text>
</comment>
<keyword evidence="1 3" id="KW-0853">WD repeat</keyword>
<dbReference type="VEuPathDB" id="AmoebaDB:KM1_076290"/>
<evidence type="ECO:0000259" key="5">
    <source>
        <dbReference type="Pfam" id="PF25171"/>
    </source>
</evidence>
<reference evidence="6 7" key="1">
    <citation type="submission" date="2016-05" db="EMBL/GenBank/DDBJ databases">
        <title>First whole genome sequencing of Entamoeba histolytica HM1:IMSS-clone-6.</title>
        <authorList>
            <person name="Mukherjee Avik.K."/>
            <person name="Izumyama S."/>
            <person name="Nakada-Tsukui K."/>
            <person name="Nozaki T."/>
        </authorList>
    </citation>
    <scope>NUCLEOTIDE SEQUENCE [LARGE SCALE GENOMIC DNA]</scope>
    <source>
        <strain evidence="6 7">HM1:IMSS clone 6</strain>
    </source>
</reference>
<dbReference type="VEuPathDB" id="AmoebaDB:EHI_001960"/>
<evidence type="ECO:0000256" key="1">
    <source>
        <dbReference type="ARBA" id="ARBA00022574"/>
    </source>
</evidence>
<feature type="domain" description="WDR36/Utp21 C-terminal" evidence="4">
    <location>
        <begin position="703"/>
        <end position="879"/>
    </location>
</feature>
<dbReference type="PANTHER" id="PTHR22840">
    <property type="entry name" value="WD REPEAT-CONTAINING PROTEIN 36"/>
    <property type="match status" value="1"/>
</dbReference>
<dbReference type="Pfam" id="PF25171">
    <property type="entry name" value="Beta-prop_WDR36-Utp21_1st"/>
    <property type="match status" value="1"/>
</dbReference>
<dbReference type="Pfam" id="PF04192">
    <property type="entry name" value="Utp21"/>
    <property type="match status" value="1"/>
</dbReference>
<dbReference type="PROSITE" id="PS00678">
    <property type="entry name" value="WD_REPEATS_1"/>
    <property type="match status" value="1"/>
</dbReference>
<feature type="repeat" description="WD" evidence="3">
    <location>
        <begin position="482"/>
        <end position="523"/>
    </location>
</feature>
<dbReference type="OMA" id="CIYAWRA"/>
<dbReference type="FunFam" id="2.130.10.10:FF:001500">
    <property type="entry name" value="WD domain, G-beta repeat-containing protein"/>
    <property type="match status" value="1"/>
</dbReference>
<dbReference type="InterPro" id="IPR019775">
    <property type="entry name" value="WD40_repeat_CS"/>
</dbReference>
<proteinExistence type="predicted"/>
<dbReference type="InterPro" id="IPR059157">
    <property type="entry name" value="WDR36-Utp21_N"/>
</dbReference>
<dbReference type="InterPro" id="IPR015943">
    <property type="entry name" value="WD40/YVTN_repeat-like_dom_sf"/>
</dbReference>
<feature type="domain" description="WDR36/Utp21 N-terminal" evidence="5">
    <location>
        <begin position="39"/>
        <end position="297"/>
    </location>
</feature>
<dbReference type="InterPro" id="IPR011047">
    <property type="entry name" value="Quinoprotein_ADH-like_sf"/>
</dbReference>
<dbReference type="GO" id="GO:0034388">
    <property type="term" value="C:Pwp2p-containing subcomplex of 90S preribosome"/>
    <property type="evidence" value="ECO:0007669"/>
    <property type="project" value="TreeGrafter"/>
</dbReference>
<dbReference type="GO" id="GO:0006364">
    <property type="term" value="P:rRNA processing"/>
    <property type="evidence" value="ECO:0007669"/>
    <property type="project" value="InterPro"/>
</dbReference>
<accession>A0A5K1VAK5</accession>
<dbReference type="Gene3D" id="2.130.10.10">
    <property type="entry name" value="YVTN repeat-like/Quinoprotein amine dehydrogenase"/>
    <property type="match status" value="2"/>
</dbReference>
<dbReference type="SUPFAM" id="SSF50998">
    <property type="entry name" value="Quinoprotein alcohol dehydrogenase-like"/>
    <property type="match status" value="1"/>
</dbReference>
<evidence type="ECO:0000256" key="3">
    <source>
        <dbReference type="PROSITE-ProRule" id="PRU00221"/>
    </source>
</evidence>
<evidence type="ECO:0000313" key="6">
    <source>
        <dbReference type="EMBL" id="GAT96718.1"/>
    </source>
</evidence>